<evidence type="ECO:0008006" key="5">
    <source>
        <dbReference type="Google" id="ProtNLM"/>
    </source>
</evidence>
<reference evidence="4" key="1">
    <citation type="submission" date="2017-11" db="EMBL/GenBank/DDBJ databases">
        <authorList>
            <person name="Kuznetsova I."/>
            <person name="Sazanova A."/>
            <person name="Chirak E."/>
            <person name="Safronova V."/>
            <person name="Willems A."/>
        </authorList>
    </citation>
    <scope>NUCLEOTIDE SEQUENCE [LARGE SCALE GENOMIC DNA]</scope>
    <source>
        <strain evidence="4">PEPV15</strain>
    </source>
</reference>
<dbReference type="PRINTS" id="PR00313">
    <property type="entry name" value="CABNDNGRPT"/>
</dbReference>
<dbReference type="InterPro" id="IPR011049">
    <property type="entry name" value="Serralysin-like_metalloprot_C"/>
</dbReference>
<dbReference type="Gene3D" id="3.40.50.1820">
    <property type="entry name" value="alpha/beta hydrolase"/>
    <property type="match status" value="1"/>
</dbReference>
<dbReference type="EMBL" id="PGGN01000002">
    <property type="protein sequence ID" value="PSH58439.1"/>
    <property type="molecule type" value="Genomic_DNA"/>
</dbReference>
<sequence>MSVDPKRALQLMQQAWKMMSLGEMSNQPRSEFDKYKERYPHILPAGIGLEQNKFVLSADMVGWKQIGGKDFFLYSPQSERDLKADKLAKLAALGVTAAALAQSGKYYDDDGALITDRNLDHVIDSHGNFRGFNPQYDTAGNVTGYRLSPEGGSQLQVLAKYDNGRIVDLSVVTLGTNSTVDIAEADTTLQLKGGTAFTYVLNALRAVAQKNDIPAAKIIFTGYSLGGNVTSSLHEGRKDAAGGFFNDSQYIAFDSPSPSSQGNDGNYFYFGAENDLAYKLFPALTDAVRKIPHGTLKKFFDGYLFPALIANLKTFTPKQLDKLYPGRGNKTVEELVRDGGITGTENALNAVLGHNFLPVSIPAVLDDLYAITVFAVLKLFGASNSTLLTYLAPPILNILPPVKDTITKTEVLKLVHDLVPITDSIALNSSVTKPDSSFSYNNLVLFDDPYNQYGSLRLDTHGNMVLSNALDRLVQSTFVDEFSPDSAIVLSGLAETPPDNAGSVKQPIWVDDKEADSSDHFRLPAFILGRQGNADDYLSDGSGDDGIEGYGGNDAVKLSTGNDTVFGGAGNDRVEVKGSVKDYKILTDDQGTLYLQSSTYGLKELHDVEKLHFDGYSATDFDVNSASRTISGTTTKQTLQTYPNGNNLVGDALDNTISGGKGDDLIIGGGGNDVLTGGSDNDTIYGGMGNDMLNGGTGNDLLSGGYGRDTFIFDRVDWGRDIIEDFGSNQFDADSLEFSKNVFASIADVLGHAHASGQATVIDNGRSTLTLTGVSLADFTKSASSHVLIV</sequence>
<organism evidence="3 4">
    <name type="scientific">Phyllobacterium endophyticum</name>
    <dbReference type="NCBI Taxonomy" id="1149773"/>
    <lineage>
        <taxon>Bacteria</taxon>
        <taxon>Pseudomonadati</taxon>
        <taxon>Pseudomonadota</taxon>
        <taxon>Alphaproteobacteria</taxon>
        <taxon>Hyphomicrobiales</taxon>
        <taxon>Phyllobacteriaceae</taxon>
        <taxon>Phyllobacterium</taxon>
    </lineage>
</organism>
<dbReference type="RefSeq" id="WP_106716881.1">
    <property type="nucleotide sequence ID" value="NZ_JACHXT010000001.1"/>
</dbReference>
<keyword evidence="2" id="KW-0964">Secreted</keyword>
<dbReference type="GO" id="GO:0005509">
    <property type="term" value="F:calcium ion binding"/>
    <property type="evidence" value="ECO:0007669"/>
    <property type="project" value="InterPro"/>
</dbReference>
<dbReference type="PROSITE" id="PS00330">
    <property type="entry name" value="HEMOLYSIN_CALCIUM"/>
    <property type="match status" value="2"/>
</dbReference>
<accession>A0A2P7AW53</accession>
<dbReference type="InterPro" id="IPR018511">
    <property type="entry name" value="Hemolysin-typ_Ca-bd_CS"/>
</dbReference>
<evidence type="ECO:0000256" key="2">
    <source>
        <dbReference type="ARBA" id="ARBA00022525"/>
    </source>
</evidence>
<comment type="caution">
    <text evidence="3">The sequence shown here is derived from an EMBL/GenBank/DDBJ whole genome shotgun (WGS) entry which is preliminary data.</text>
</comment>
<dbReference type="SUPFAM" id="SSF51120">
    <property type="entry name" value="beta-Roll"/>
    <property type="match status" value="1"/>
</dbReference>
<dbReference type="Pfam" id="PF00353">
    <property type="entry name" value="HemolysinCabind"/>
    <property type="match status" value="3"/>
</dbReference>
<dbReference type="SUPFAM" id="SSF53474">
    <property type="entry name" value="alpha/beta-Hydrolases"/>
    <property type="match status" value="1"/>
</dbReference>
<dbReference type="AlphaFoldDB" id="A0A2P7AW53"/>
<dbReference type="PANTHER" id="PTHR38340:SF1">
    <property type="entry name" value="S-LAYER PROTEIN"/>
    <property type="match status" value="1"/>
</dbReference>
<comment type="subcellular location">
    <subcellularLocation>
        <location evidence="1">Secreted</location>
    </subcellularLocation>
</comment>
<dbReference type="InterPro" id="IPR001343">
    <property type="entry name" value="Hemolysn_Ca-bd"/>
</dbReference>
<dbReference type="InterPro" id="IPR029058">
    <property type="entry name" value="AB_hydrolase_fold"/>
</dbReference>
<proteinExistence type="predicted"/>
<evidence type="ECO:0000313" key="4">
    <source>
        <dbReference type="Proteomes" id="UP000241158"/>
    </source>
</evidence>
<dbReference type="Gene3D" id="2.150.10.10">
    <property type="entry name" value="Serralysin-like metalloprotease, C-terminal"/>
    <property type="match status" value="2"/>
</dbReference>
<gene>
    <name evidence="3" type="ORF">CU100_12635</name>
</gene>
<dbReference type="Proteomes" id="UP000241158">
    <property type="component" value="Unassembled WGS sequence"/>
</dbReference>
<dbReference type="GO" id="GO:0005576">
    <property type="term" value="C:extracellular region"/>
    <property type="evidence" value="ECO:0007669"/>
    <property type="project" value="UniProtKB-SubCell"/>
</dbReference>
<keyword evidence="4" id="KW-1185">Reference proteome</keyword>
<dbReference type="PANTHER" id="PTHR38340">
    <property type="entry name" value="S-LAYER PROTEIN"/>
    <property type="match status" value="1"/>
</dbReference>
<name>A0A2P7AW53_9HYPH</name>
<dbReference type="InterPro" id="IPR050557">
    <property type="entry name" value="RTX_toxin/Mannuronan_C5-epim"/>
</dbReference>
<protein>
    <recommendedName>
        <fullName evidence="5">Calcium-binding protein</fullName>
    </recommendedName>
</protein>
<evidence type="ECO:0000256" key="1">
    <source>
        <dbReference type="ARBA" id="ARBA00004613"/>
    </source>
</evidence>
<evidence type="ECO:0000313" key="3">
    <source>
        <dbReference type="EMBL" id="PSH58439.1"/>
    </source>
</evidence>